<dbReference type="InterPro" id="IPR036217">
    <property type="entry name" value="MethylDNA_cys_MeTrfase_DNAb"/>
</dbReference>
<comment type="catalytic activity">
    <reaction evidence="8">
        <text>a 6-O-methyl-2'-deoxyguanosine in DNA + L-cysteinyl-[protein] = S-methyl-L-cysteinyl-[protein] + a 2'-deoxyguanosine in DNA</text>
        <dbReference type="Rhea" id="RHEA:24000"/>
        <dbReference type="Rhea" id="RHEA-COMP:10131"/>
        <dbReference type="Rhea" id="RHEA-COMP:10132"/>
        <dbReference type="Rhea" id="RHEA-COMP:11367"/>
        <dbReference type="Rhea" id="RHEA-COMP:11368"/>
        <dbReference type="ChEBI" id="CHEBI:29950"/>
        <dbReference type="ChEBI" id="CHEBI:82612"/>
        <dbReference type="ChEBI" id="CHEBI:85445"/>
        <dbReference type="ChEBI" id="CHEBI:85448"/>
        <dbReference type="EC" id="2.1.1.63"/>
    </reaction>
</comment>
<dbReference type="HOGENOM" id="CLU_000445_52_2_6"/>
<keyword evidence="6" id="KW-0227">DNA damage</keyword>
<dbReference type="eggNOG" id="COG0350">
    <property type="taxonomic scope" value="Bacteria"/>
</dbReference>
<comment type="caution">
    <text evidence="10">The sequence shown here is derived from an EMBL/GenBank/DDBJ whole genome shotgun (WGS) entry which is preliminary data.</text>
</comment>
<dbReference type="FunFam" id="1.10.10.10:FF:000214">
    <property type="entry name" value="Methylated-DNA--protein-cysteine methyltransferase"/>
    <property type="match status" value="1"/>
</dbReference>
<comment type="catalytic activity">
    <reaction evidence="1">
        <text>a 4-O-methyl-thymidine in DNA + L-cysteinyl-[protein] = a thymidine in DNA + S-methyl-L-cysteinyl-[protein]</text>
        <dbReference type="Rhea" id="RHEA:53428"/>
        <dbReference type="Rhea" id="RHEA-COMP:10131"/>
        <dbReference type="Rhea" id="RHEA-COMP:10132"/>
        <dbReference type="Rhea" id="RHEA-COMP:13555"/>
        <dbReference type="Rhea" id="RHEA-COMP:13556"/>
        <dbReference type="ChEBI" id="CHEBI:29950"/>
        <dbReference type="ChEBI" id="CHEBI:82612"/>
        <dbReference type="ChEBI" id="CHEBI:137386"/>
        <dbReference type="ChEBI" id="CHEBI:137387"/>
        <dbReference type="EC" id="2.1.1.63"/>
    </reaction>
</comment>
<dbReference type="InterPro" id="IPR036388">
    <property type="entry name" value="WH-like_DNA-bd_sf"/>
</dbReference>
<gene>
    <name evidence="10" type="ORF">NB231_01713</name>
</gene>
<dbReference type="PANTHER" id="PTHR10815">
    <property type="entry name" value="METHYLATED-DNA--PROTEIN-CYSTEINE METHYLTRANSFERASE"/>
    <property type="match status" value="1"/>
</dbReference>
<organism evidence="10 11">
    <name type="scientific">Nitrococcus mobilis Nb-231</name>
    <dbReference type="NCBI Taxonomy" id="314278"/>
    <lineage>
        <taxon>Bacteria</taxon>
        <taxon>Pseudomonadati</taxon>
        <taxon>Pseudomonadota</taxon>
        <taxon>Gammaproteobacteria</taxon>
        <taxon>Chromatiales</taxon>
        <taxon>Ectothiorhodospiraceae</taxon>
        <taxon>Nitrococcus</taxon>
    </lineage>
</organism>
<accession>A4BUS3</accession>
<feature type="domain" description="Methylated-DNA-[protein]-cysteine S-methyltransferase DNA binding" evidence="9">
    <location>
        <begin position="90"/>
        <end position="171"/>
    </location>
</feature>
<evidence type="ECO:0000256" key="4">
    <source>
        <dbReference type="ARBA" id="ARBA00022603"/>
    </source>
</evidence>
<evidence type="ECO:0000256" key="7">
    <source>
        <dbReference type="ARBA" id="ARBA00023204"/>
    </source>
</evidence>
<dbReference type="CDD" id="cd06445">
    <property type="entry name" value="ATase"/>
    <property type="match status" value="1"/>
</dbReference>
<dbReference type="SUPFAM" id="SSF46767">
    <property type="entry name" value="Methylated DNA-protein cysteine methyltransferase, C-terminal domain"/>
    <property type="match status" value="1"/>
</dbReference>
<dbReference type="InterPro" id="IPR001497">
    <property type="entry name" value="MethylDNA_cys_MeTrfase_AS"/>
</dbReference>
<keyword evidence="11" id="KW-1185">Reference proteome</keyword>
<evidence type="ECO:0000313" key="10">
    <source>
        <dbReference type="EMBL" id="EAR20527.1"/>
    </source>
</evidence>
<comment type="similarity">
    <text evidence="2">Belongs to the MGMT family.</text>
</comment>
<keyword evidence="5 10" id="KW-0808">Transferase</keyword>
<dbReference type="AlphaFoldDB" id="A4BUS3"/>
<dbReference type="EMBL" id="AAOF01000020">
    <property type="protein sequence ID" value="EAR20527.1"/>
    <property type="molecule type" value="Genomic_DNA"/>
</dbReference>
<name>A4BUS3_9GAMM</name>
<evidence type="ECO:0000256" key="1">
    <source>
        <dbReference type="ARBA" id="ARBA00001286"/>
    </source>
</evidence>
<keyword evidence="4 10" id="KW-0489">Methyltransferase</keyword>
<dbReference type="SUPFAM" id="SSF53155">
    <property type="entry name" value="Methylated DNA-protein cysteine methyltransferase domain"/>
    <property type="match status" value="1"/>
</dbReference>
<dbReference type="Proteomes" id="UP000003374">
    <property type="component" value="Unassembled WGS sequence"/>
</dbReference>
<evidence type="ECO:0000256" key="6">
    <source>
        <dbReference type="ARBA" id="ARBA00022763"/>
    </source>
</evidence>
<dbReference type="InterPro" id="IPR014048">
    <property type="entry name" value="MethylDNA_cys_MeTrfase_DNA-bd"/>
</dbReference>
<proteinExistence type="inferred from homology"/>
<reference evidence="10 11" key="1">
    <citation type="submission" date="2006-02" db="EMBL/GenBank/DDBJ databases">
        <authorList>
            <person name="Waterbury J."/>
            <person name="Ferriera S."/>
            <person name="Johnson J."/>
            <person name="Kravitz S."/>
            <person name="Halpern A."/>
            <person name="Remington K."/>
            <person name="Beeson K."/>
            <person name="Tran B."/>
            <person name="Rogers Y.-H."/>
            <person name="Friedman R."/>
            <person name="Venter J.C."/>
        </authorList>
    </citation>
    <scope>NUCLEOTIDE SEQUENCE [LARGE SCALE GENOMIC DNA]</scope>
    <source>
        <strain evidence="10 11">Nb-231</strain>
    </source>
</reference>
<dbReference type="STRING" id="314278.NB231_01713"/>
<evidence type="ECO:0000256" key="3">
    <source>
        <dbReference type="ARBA" id="ARBA00011918"/>
    </source>
</evidence>
<dbReference type="NCBIfam" id="TIGR00589">
    <property type="entry name" value="ogt"/>
    <property type="match status" value="1"/>
</dbReference>
<dbReference type="Gene3D" id="1.10.10.10">
    <property type="entry name" value="Winged helix-like DNA-binding domain superfamily/Winged helix DNA-binding domain"/>
    <property type="match status" value="1"/>
</dbReference>
<dbReference type="GO" id="GO:0006281">
    <property type="term" value="P:DNA repair"/>
    <property type="evidence" value="ECO:0007669"/>
    <property type="project" value="UniProtKB-KW"/>
</dbReference>
<evidence type="ECO:0000256" key="8">
    <source>
        <dbReference type="ARBA" id="ARBA00049348"/>
    </source>
</evidence>
<dbReference type="InterPro" id="IPR036631">
    <property type="entry name" value="MGMT_N_sf"/>
</dbReference>
<dbReference type="EC" id="2.1.1.63" evidence="3"/>
<dbReference type="GO" id="GO:0003908">
    <property type="term" value="F:methylated-DNA-[protein]-cysteine S-methyltransferase activity"/>
    <property type="evidence" value="ECO:0007669"/>
    <property type="project" value="UniProtKB-EC"/>
</dbReference>
<dbReference type="PROSITE" id="PS00374">
    <property type="entry name" value="MGMT"/>
    <property type="match status" value="1"/>
</dbReference>
<dbReference type="GO" id="GO:0032259">
    <property type="term" value="P:methylation"/>
    <property type="evidence" value="ECO:0007669"/>
    <property type="project" value="UniProtKB-KW"/>
</dbReference>
<dbReference type="Pfam" id="PF01035">
    <property type="entry name" value="DNA_binding_1"/>
    <property type="match status" value="1"/>
</dbReference>
<evidence type="ECO:0000259" key="9">
    <source>
        <dbReference type="Pfam" id="PF01035"/>
    </source>
</evidence>
<evidence type="ECO:0000256" key="5">
    <source>
        <dbReference type="ARBA" id="ARBA00022679"/>
    </source>
</evidence>
<evidence type="ECO:0000313" key="11">
    <source>
        <dbReference type="Proteomes" id="UP000003374"/>
    </source>
</evidence>
<protein>
    <recommendedName>
        <fullName evidence="3">methylated-DNA--[protein]-cysteine S-methyltransferase</fullName>
        <ecNumber evidence="3">2.1.1.63</ecNumber>
    </recommendedName>
</protein>
<keyword evidence="7" id="KW-0234">DNA repair</keyword>
<sequence length="172" mass="18235">MRGPAVGRLEDERVNSALPGDYDVVVAAPFGAIAVRCEAAAITELELLSRAVASTRAMSGFAAQVTAELEAYLRDGQHRLALPVRANGTAFQRRVWERLRRIPAGGVCTYGALAQDLRTSARAIGGACRANPVPLVVPCHRVIAAGGIGGFAGFLEGSMLAVKSWLLEHERN</sequence>
<dbReference type="PANTHER" id="PTHR10815:SF13">
    <property type="entry name" value="METHYLATED-DNA--PROTEIN-CYSTEINE METHYLTRANSFERASE"/>
    <property type="match status" value="1"/>
</dbReference>
<evidence type="ECO:0000256" key="2">
    <source>
        <dbReference type="ARBA" id="ARBA00008711"/>
    </source>
</evidence>